<reference evidence="2" key="1">
    <citation type="journal article" date="2017" name="Nat. Ecol. Evol.">
        <title>Genome expansion and lineage-specific genetic innovations in the forest pathogenic fungi Armillaria.</title>
        <authorList>
            <person name="Sipos G."/>
            <person name="Prasanna A.N."/>
            <person name="Walter M.C."/>
            <person name="O'Connor E."/>
            <person name="Balint B."/>
            <person name="Krizsan K."/>
            <person name="Kiss B."/>
            <person name="Hess J."/>
            <person name="Varga T."/>
            <person name="Slot J."/>
            <person name="Riley R."/>
            <person name="Boka B."/>
            <person name="Rigling D."/>
            <person name="Barry K."/>
            <person name="Lee J."/>
            <person name="Mihaltcheva S."/>
            <person name="LaButti K."/>
            <person name="Lipzen A."/>
            <person name="Waldron R."/>
            <person name="Moloney N.M."/>
            <person name="Sperisen C."/>
            <person name="Kredics L."/>
            <person name="Vagvoelgyi C."/>
            <person name="Patrignani A."/>
            <person name="Fitzpatrick D."/>
            <person name="Nagy I."/>
            <person name="Doyle S."/>
            <person name="Anderson J.B."/>
            <person name="Grigoriev I.V."/>
            <person name="Gueldener U."/>
            <person name="Muensterkoetter M."/>
            <person name="Nagy L.G."/>
        </authorList>
    </citation>
    <scope>NUCLEOTIDE SEQUENCE [LARGE SCALE GENOMIC DNA]</scope>
    <source>
        <strain evidence="2">C18/9</strain>
    </source>
</reference>
<protein>
    <submittedName>
        <fullName evidence="1">Uncharacterized protein</fullName>
    </submittedName>
</protein>
<dbReference type="Proteomes" id="UP000219338">
    <property type="component" value="Unassembled WGS sequence"/>
</dbReference>
<proteinExistence type="predicted"/>
<organism evidence="1 2">
    <name type="scientific">Armillaria ostoyae</name>
    <name type="common">Armillaria root rot fungus</name>
    <dbReference type="NCBI Taxonomy" id="47428"/>
    <lineage>
        <taxon>Eukaryota</taxon>
        <taxon>Fungi</taxon>
        <taxon>Dikarya</taxon>
        <taxon>Basidiomycota</taxon>
        <taxon>Agaricomycotina</taxon>
        <taxon>Agaricomycetes</taxon>
        <taxon>Agaricomycetidae</taxon>
        <taxon>Agaricales</taxon>
        <taxon>Marasmiineae</taxon>
        <taxon>Physalacriaceae</taxon>
        <taxon>Armillaria</taxon>
    </lineage>
</organism>
<keyword evidence="2" id="KW-1185">Reference proteome</keyword>
<gene>
    <name evidence="1" type="ORF">ARMOST_19387</name>
</gene>
<sequence>MHKCDDTYIDGTPKPKDITCGSYSLISLDFRGNGNTNSGTRLGN</sequence>
<dbReference type="AlphaFoldDB" id="A0A284S4E8"/>
<dbReference type="EMBL" id="FUEG01000031">
    <property type="protein sequence ID" value="SJL15879.1"/>
    <property type="molecule type" value="Genomic_DNA"/>
</dbReference>
<evidence type="ECO:0000313" key="2">
    <source>
        <dbReference type="Proteomes" id="UP000219338"/>
    </source>
</evidence>
<name>A0A284S4E8_ARMOS</name>
<accession>A0A284S4E8</accession>
<evidence type="ECO:0000313" key="1">
    <source>
        <dbReference type="EMBL" id="SJL15879.1"/>
    </source>
</evidence>